<organism evidence="2 3">
    <name type="scientific">Aspergillus kawachii</name>
    <name type="common">White koji mold</name>
    <name type="synonym">Aspergillus awamori var. kawachi</name>
    <dbReference type="NCBI Taxonomy" id="1069201"/>
    <lineage>
        <taxon>Eukaryota</taxon>
        <taxon>Fungi</taxon>
        <taxon>Dikarya</taxon>
        <taxon>Ascomycota</taxon>
        <taxon>Pezizomycotina</taxon>
        <taxon>Eurotiomycetes</taxon>
        <taxon>Eurotiomycetidae</taxon>
        <taxon>Eurotiales</taxon>
        <taxon>Aspergillaceae</taxon>
        <taxon>Aspergillus</taxon>
        <taxon>Aspergillus subgen. Circumdati</taxon>
    </lineage>
</organism>
<dbReference type="AlphaFoldDB" id="A0A7R7ZZN3"/>
<gene>
    <name evidence="2" type="ORF">AKAW2_41109S</name>
</gene>
<keyword evidence="1" id="KW-0472">Membrane</keyword>
<dbReference type="KEGG" id="aluc:AKAW2_41109S"/>
<proteinExistence type="predicted"/>
<feature type="transmembrane region" description="Helical" evidence="1">
    <location>
        <begin position="98"/>
        <end position="117"/>
    </location>
</feature>
<dbReference type="GeneID" id="64960748"/>
<evidence type="ECO:0000313" key="2">
    <source>
        <dbReference type="EMBL" id="BCR99426.1"/>
    </source>
</evidence>
<name>A0A7R7ZZN3_ASPKA</name>
<accession>A0A7R7ZZN3</accession>
<keyword evidence="1" id="KW-0812">Transmembrane</keyword>
<dbReference type="RefSeq" id="XP_041543189.1">
    <property type="nucleotide sequence ID" value="XM_041689511.1"/>
</dbReference>
<dbReference type="OrthoDB" id="10426446at2759"/>
<dbReference type="EMBL" id="AP024428">
    <property type="protein sequence ID" value="BCR99426.1"/>
    <property type="molecule type" value="Genomic_DNA"/>
</dbReference>
<keyword evidence="3" id="KW-1185">Reference proteome</keyword>
<sequence>MLVHKEDPEENCLIHYMYPLNITSLMLVFQDITGSLAINWPGSDDSTDDRSNIHRKHDQLQPICLFVVNAHAAYTLDGWMDEMIIAIQFHDNEDSQPWGVLLQGFSIPLLVCLLSVMEKVTNLRQKRSERQS</sequence>
<protein>
    <submittedName>
        <fullName evidence="2">Uncharacterized protein</fullName>
    </submittedName>
</protein>
<reference evidence="2" key="2">
    <citation type="submission" date="2021-02" db="EMBL/GenBank/DDBJ databases">
        <title>Aspergillus luchuensis mut. kawachii IFO 4304 genome sequence.</title>
        <authorList>
            <person name="Mori K."/>
            <person name="Kadooka C."/>
            <person name="Goto M."/>
            <person name="Futagami T."/>
        </authorList>
    </citation>
    <scope>NUCLEOTIDE SEQUENCE</scope>
    <source>
        <strain evidence="2">IFO 4308</strain>
    </source>
</reference>
<evidence type="ECO:0000313" key="3">
    <source>
        <dbReference type="Proteomes" id="UP000661280"/>
    </source>
</evidence>
<reference evidence="2" key="1">
    <citation type="submission" date="2021-01" db="EMBL/GenBank/DDBJ databases">
        <authorList>
            <consortium name="Aspergillus luchuensis mut. kawachii IFO 4304 genome sequencing consortium"/>
            <person name="Kazuki M."/>
            <person name="Futagami T."/>
        </authorList>
    </citation>
    <scope>NUCLEOTIDE SEQUENCE</scope>
    <source>
        <strain evidence="2">IFO 4308</strain>
    </source>
</reference>
<dbReference type="Proteomes" id="UP000661280">
    <property type="component" value="Chromosome 4"/>
</dbReference>
<keyword evidence="1" id="KW-1133">Transmembrane helix</keyword>
<evidence type="ECO:0000256" key="1">
    <source>
        <dbReference type="SAM" id="Phobius"/>
    </source>
</evidence>